<dbReference type="EMBL" id="JBEPTQ010000002">
    <property type="protein sequence ID" value="MET4717265.1"/>
    <property type="molecule type" value="Genomic_DNA"/>
</dbReference>
<evidence type="ECO:0000313" key="2">
    <source>
        <dbReference type="Proteomes" id="UP001549291"/>
    </source>
</evidence>
<reference evidence="1 2" key="1">
    <citation type="submission" date="2024-06" db="EMBL/GenBank/DDBJ databases">
        <title>Genomic Encyclopedia of Type Strains, Phase V (KMG-V): Genome sequencing to study the core and pangenomes of soil and plant-associated prokaryotes.</title>
        <authorList>
            <person name="Whitman W."/>
        </authorList>
    </citation>
    <scope>NUCLEOTIDE SEQUENCE [LARGE SCALE GENOMIC DNA]</scope>
    <source>
        <strain evidence="1 2">USDA 160</strain>
    </source>
</reference>
<comment type="caution">
    <text evidence="1">The sequence shown here is derived from an EMBL/GenBank/DDBJ whole genome shotgun (WGS) entry which is preliminary data.</text>
</comment>
<sequence>MRREGSLGDLDGTKRSWGPAKAYAKSKLQVAAPAFALARRWPQVLSNAVDPGWARTKMGVPGAPMDLETGQRTQTWLALSDEQAAMVSGRYWHHLRQEQPASEAADPEFQDQLIVQLAEMTGVVLPQG</sequence>
<gene>
    <name evidence="1" type="ORF">ABIF63_001371</name>
</gene>
<keyword evidence="2" id="KW-1185">Reference proteome</keyword>
<evidence type="ECO:0000313" key="1">
    <source>
        <dbReference type="EMBL" id="MET4717265.1"/>
    </source>
</evidence>
<proteinExistence type="predicted"/>
<accession>A0ABV2RLU6</accession>
<organism evidence="1 2">
    <name type="scientific">Bradyrhizobium japonicum</name>
    <dbReference type="NCBI Taxonomy" id="375"/>
    <lineage>
        <taxon>Bacteria</taxon>
        <taxon>Pseudomonadati</taxon>
        <taxon>Pseudomonadota</taxon>
        <taxon>Alphaproteobacteria</taxon>
        <taxon>Hyphomicrobiales</taxon>
        <taxon>Nitrobacteraceae</taxon>
        <taxon>Bradyrhizobium</taxon>
    </lineage>
</organism>
<dbReference type="SUPFAM" id="SSF51735">
    <property type="entry name" value="NAD(P)-binding Rossmann-fold domains"/>
    <property type="match status" value="1"/>
</dbReference>
<name>A0ABV2RLU6_BRAJP</name>
<dbReference type="Gene3D" id="3.40.50.720">
    <property type="entry name" value="NAD(P)-binding Rossmann-like Domain"/>
    <property type="match status" value="1"/>
</dbReference>
<dbReference type="Proteomes" id="UP001549291">
    <property type="component" value="Unassembled WGS sequence"/>
</dbReference>
<dbReference type="InterPro" id="IPR036291">
    <property type="entry name" value="NAD(P)-bd_dom_sf"/>
</dbReference>
<protein>
    <submittedName>
        <fullName evidence="1">NAD(P)-dependent dehydrogenase (Short-subunit alcohol dehydrogenase family)</fullName>
    </submittedName>
</protein>